<evidence type="ECO:0000313" key="2">
    <source>
        <dbReference type="Proteomes" id="UP000717995"/>
    </source>
</evidence>
<reference evidence="1 2" key="1">
    <citation type="submission" date="2021-02" db="EMBL/GenBank/DDBJ databases">
        <authorList>
            <person name="Lee D.-H."/>
        </authorList>
    </citation>
    <scope>NUCLEOTIDE SEQUENCE [LARGE SCALE GENOMIC DNA]</scope>
    <source>
        <strain evidence="1 2">UL073</strain>
    </source>
</reference>
<name>A0ABS2IAT5_9GAMM</name>
<keyword evidence="2" id="KW-1185">Reference proteome</keyword>
<organism evidence="1 2">
    <name type="scientific">Zestomonas insulae</name>
    <dbReference type="NCBI Taxonomy" id="2809017"/>
    <lineage>
        <taxon>Bacteria</taxon>
        <taxon>Pseudomonadati</taxon>
        <taxon>Pseudomonadota</taxon>
        <taxon>Gammaproteobacteria</taxon>
        <taxon>Pseudomonadales</taxon>
        <taxon>Pseudomonadaceae</taxon>
        <taxon>Zestomonas</taxon>
    </lineage>
</organism>
<dbReference type="RefSeq" id="WP_204915160.1">
    <property type="nucleotide sequence ID" value="NZ_JAFEUP010000001.1"/>
</dbReference>
<accession>A0ABS2IAT5</accession>
<dbReference type="Proteomes" id="UP000717995">
    <property type="component" value="Unassembled WGS sequence"/>
</dbReference>
<proteinExistence type="predicted"/>
<dbReference type="Pfam" id="PF12021">
    <property type="entry name" value="DUF3509"/>
    <property type="match status" value="1"/>
</dbReference>
<gene>
    <name evidence="1" type="ORF">JQX08_05100</name>
</gene>
<protein>
    <submittedName>
        <fullName evidence="1">DUF3509 domain-containing protein</fullName>
    </submittedName>
</protein>
<dbReference type="InterPro" id="IPR021898">
    <property type="entry name" value="DUF3509"/>
</dbReference>
<dbReference type="EMBL" id="JAFEUP010000001">
    <property type="protein sequence ID" value="MBM7060077.1"/>
    <property type="molecule type" value="Genomic_DNA"/>
</dbReference>
<sequence length="106" mass="11798">MDNPFQLLTDAFHPQYRVNFSIESLDGCVMLTLSDARGAVIAKRRISAEQRRDPKRLHNLIQSVQFGIAIDQGQAAREVLDTLSSAHLGRPLKRVQLSPGSPSARF</sequence>
<evidence type="ECO:0000313" key="1">
    <source>
        <dbReference type="EMBL" id="MBM7060077.1"/>
    </source>
</evidence>
<comment type="caution">
    <text evidence="1">The sequence shown here is derived from an EMBL/GenBank/DDBJ whole genome shotgun (WGS) entry which is preliminary data.</text>
</comment>